<dbReference type="AlphaFoldDB" id="A0A2U1MX88"/>
<keyword evidence="3" id="KW-1185">Reference proteome</keyword>
<dbReference type="OrthoDB" id="1749390at2759"/>
<dbReference type="SUPFAM" id="SSF56672">
    <property type="entry name" value="DNA/RNA polymerases"/>
    <property type="match status" value="1"/>
</dbReference>
<keyword evidence="2" id="KW-0548">Nucleotidyltransferase</keyword>
<comment type="caution">
    <text evidence="2">The sequence shown here is derived from an EMBL/GenBank/DDBJ whole genome shotgun (WGS) entry which is preliminary data.</text>
</comment>
<keyword evidence="2" id="KW-0695">RNA-directed DNA polymerase</keyword>
<dbReference type="Gene3D" id="3.60.10.10">
    <property type="entry name" value="Endonuclease/exonuclease/phosphatase"/>
    <property type="match status" value="1"/>
</dbReference>
<dbReference type="Pfam" id="PF00078">
    <property type="entry name" value="RVT_1"/>
    <property type="match status" value="1"/>
</dbReference>
<dbReference type="PROSITE" id="PS50878">
    <property type="entry name" value="RT_POL"/>
    <property type="match status" value="1"/>
</dbReference>
<dbReference type="Proteomes" id="UP000245207">
    <property type="component" value="Unassembled WGS sequence"/>
</dbReference>
<protein>
    <submittedName>
        <fullName evidence="2">Reverse transcriptase</fullName>
    </submittedName>
</protein>
<dbReference type="InterPro" id="IPR036691">
    <property type="entry name" value="Endo/exonu/phosph_ase_sf"/>
</dbReference>
<accession>A0A2U1MX88</accession>
<dbReference type="InterPro" id="IPR043502">
    <property type="entry name" value="DNA/RNA_pol_sf"/>
</dbReference>
<dbReference type="PANTHER" id="PTHR19446">
    <property type="entry name" value="REVERSE TRANSCRIPTASES"/>
    <property type="match status" value="1"/>
</dbReference>
<sequence>MLVLSWNCQGIGRSLTVSNLRELCRVHRPDIVFLMETKNKEKKLESIRRSTYFDGHFYVNPVDSSGGLALWWRTSFSVLVINSDKNMIFVEGATSSPSFSFRACFIYGPHSKDNRKRLWGAVIRQARSSNCPFLVMGDFNLIGNANDKLGGSIKISQSVEEFQDFMFDAELFDIPSKGLTYTWDNKRAGEANVRERIDHALGNDMMLEAFPYPSLTHLHLIGSDHSPLLYQSCSQPKKQHKKFKFESMWTLEDSSEDAIRTSWCNFNTNDDITNLRQKLSTCAGGLSSWSRLHFGNNKKIIREITVELAYLQSLPLTYENGSRQRLLLSKLEETWLREEMFWHQRSRVNWIKYGDQNSRFFHMSTIHRSQRNRISRLKNEQGHWVDNPAQLHKLILDHFSEIYSTSGDRNFNDVLDLLTPVVNNSMSMQLEAPVQQVEIEKAVKDLGAYKAPGEDGFPGIFFQKYWHIVGDTVSKAIQQFFNDGIMPHSLNKTLVVLLPKVPSPETIGQFRPISLCNFVYRIISKVMANRLKPFMNCIISPQQSAFIPGRLIQDCMIVANEAFHYIRNKKKGDQKVMALKLDLNKAFDRVEWDFLMATCRKLGFGDKWCSWVLSSISSYEMDFMINGESIGTIKPSRGIRQGDPMSPYLFIIVADVLSQMRNNAMHRSFLTGIKMARNCSVISHIFFADDSLFFLKAKTTECGFLLELINRYCVASGQRINYTKSQIMFSPNTPSDMQK</sequence>
<evidence type="ECO:0000259" key="1">
    <source>
        <dbReference type="PROSITE" id="PS50878"/>
    </source>
</evidence>
<dbReference type="CDD" id="cd01650">
    <property type="entry name" value="RT_nLTR_like"/>
    <property type="match status" value="1"/>
</dbReference>
<dbReference type="EMBL" id="PKPP01004144">
    <property type="protein sequence ID" value="PWA65868.1"/>
    <property type="molecule type" value="Genomic_DNA"/>
</dbReference>
<dbReference type="SUPFAM" id="SSF56219">
    <property type="entry name" value="DNase I-like"/>
    <property type="match status" value="1"/>
</dbReference>
<keyword evidence="2" id="KW-0808">Transferase</keyword>
<dbReference type="GO" id="GO:0003964">
    <property type="term" value="F:RNA-directed DNA polymerase activity"/>
    <property type="evidence" value="ECO:0007669"/>
    <property type="project" value="UniProtKB-KW"/>
</dbReference>
<dbReference type="Pfam" id="PF03372">
    <property type="entry name" value="Exo_endo_phos"/>
    <property type="match status" value="1"/>
</dbReference>
<proteinExistence type="predicted"/>
<dbReference type="STRING" id="35608.A0A2U1MX88"/>
<dbReference type="InterPro" id="IPR005135">
    <property type="entry name" value="Endo/exonuclease/phosphatase"/>
</dbReference>
<gene>
    <name evidence="2" type="ORF">CTI12_AA329400</name>
</gene>
<reference evidence="2 3" key="1">
    <citation type="journal article" date="2018" name="Mol. Plant">
        <title>The genome of Artemisia annua provides insight into the evolution of Asteraceae family and artemisinin biosynthesis.</title>
        <authorList>
            <person name="Shen Q."/>
            <person name="Zhang L."/>
            <person name="Liao Z."/>
            <person name="Wang S."/>
            <person name="Yan T."/>
            <person name="Shi P."/>
            <person name="Liu M."/>
            <person name="Fu X."/>
            <person name="Pan Q."/>
            <person name="Wang Y."/>
            <person name="Lv Z."/>
            <person name="Lu X."/>
            <person name="Zhang F."/>
            <person name="Jiang W."/>
            <person name="Ma Y."/>
            <person name="Chen M."/>
            <person name="Hao X."/>
            <person name="Li L."/>
            <person name="Tang Y."/>
            <person name="Lv G."/>
            <person name="Zhou Y."/>
            <person name="Sun X."/>
            <person name="Brodelius P.E."/>
            <person name="Rose J.K.C."/>
            <person name="Tang K."/>
        </authorList>
    </citation>
    <scope>NUCLEOTIDE SEQUENCE [LARGE SCALE GENOMIC DNA]</scope>
    <source>
        <strain evidence="3">cv. Huhao1</strain>
        <tissue evidence="2">Leaf</tissue>
    </source>
</reference>
<dbReference type="InterPro" id="IPR000477">
    <property type="entry name" value="RT_dom"/>
</dbReference>
<name>A0A2U1MX88_ARTAN</name>
<organism evidence="2 3">
    <name type="scientific">Artemisia annua</name>
    <name type="common">Sweet wormwood</name>
    <dbReference type="NCBI Taxonomy" id="35608"/>
    <lineage>
        <taxon>Eukaryota</taxon>
        <taxon>Viridiplantae</taxon>
        <taxon>Streptophyta</taxon>
        <taxon>Embryophyta</taxon>
        <taxon>Tracheophyta</taxon>
        <taxon>Spermatophyta</taxon>
        <taxon>Magnoliopsida</taxon>
        <taxon>eudicotyledons</taxon>
        <taxon>Gunneridae</taxon>
        <taxon>Pentapetalae</taxon>
        <taxon>asterids</taxon>
        <taxon>campanulids</taxon>
        <taxon>Asterales</taxon>
        <taxon>Asteraceae</taxon>
        <taxon>Asteroideae</taxon>
        <taxon>Anthemideae</taxon>
        <taxon>Artemisiinae</taxon>
        <taxon>Artemisia</taxon>
    </lineage>
</organism>
<evidence type="ECO:0000313" key="2">
    <source>
        <dbReference type="EMBL" id="PWA65868.1"/>
    </source>
</evidence>
<feature type="domain" description="Reverse transcriptase" evidence="1">
    <location>
        <begin position="479"/>
        <end position="739"/>
    </location>
</feature>
<evidence type="ECO:0000313" key="3">
    <source>
        <dbReference type="Proteomes" id="UP000245207"/>
    </source>
</evidence>